<dbReference type="SUPFAM" id="SSF55120">
    <property type="entry name" value="Pseudouridine synthase"/>
    <property type="match status" value="1"/>
</dbReference>
<comment type="catalytic activity">
    <reaction evidence="5">
        <text>a uridine in tRNA = a pseudouridine in tRNA</text>
        <dbReference type="Rhea" id="RHEA:54572"/>
        <dbReference type="Rhea" id="RHEA-COMP:13339"/>
        <dbReference type="Rhea" id="RHEA-COMP:13934"/>
        <dbReference type="ChEBI" id="CHEBI:65314"/>
        <dbReference type="ChEBI" id="CHEBI:65315"/>
    </reaction>
</comment>
<feature type="domain" description="Pseudouridine synthase RsuA/RluA-like" evidence="8">
    <location>
        <begin position="53"/>
        <end position="209"/>
    </location>
</feature>
<dbReference type="GO" id="GO:0001522">
    <property type="term" value="P:pseudouridine synthesis"/>
    <property type="evidence" value="ECO:0007669"/>
    <property type="project" value="InterPro"/>
</dbReference>
<organism evidence="9 10">
    <name type="scientific">Bursaphelenchus okinawaensis</name>
    <dbReference type="NCBI Taxonomy" id="465554"/>
    <lineage>
        <taxon>Eukaryota</taxon>
        <taxon>Metazoa</taxon>
        <taxon>Ecdysozoa</taxon>
        <taxon>Nematoda</taxon>
        <taxon>Chromadorea</taxon>
        <taxon>Rhabditida</taxon>
        <taxon>Tylenchina</taxon>
        <taxon>Tylenchomorpha</taxon>
        <taxon>Aphelenchoidea</taxon>
        <taxon>Aphelenchoididae</taxon>
        <taxon>Bursaphelenchus</taxon>
    </lineage>
</organism>
<dbReference type="AlphaFoldDB" id="A0A811JQV0"/>
<dbReference type="Pfam" id="PF00849">
    <property type="entry name" value="PseudoU_synth_2"/>
    <property type="match status" value="1"/>
</dbReference>
<dbReference type="Proteomes" id="UP000783686">
    <property type="component" value="Unassembled WGS sequence"/>
</dbReference>
<evidence type="ECO:0000259" key="8">
    <source>
        <dbReference type="Pfam" id="PF00849"/>
    </source>
</evidence>
<comment type="catalytic activity">
    <reaction evidence="1">
        <text>a uridine in mRNA = a pseudouridine in mRNA</text>
        <dbReference type="Rhea" id="RHEA:56644"/>
        <dbReference type="Rhea" id="RHEA-COMP:14658"/>
        <dbReference type="Rhea" id="RHEA-COMP:14659"/>
        <dbReference type="ChEBI" id="CHEBI:65314"/>
        <dbReference type="ChEBI" id="CHEBI:65315"/>
    </reaction>
</comment>
<evidence type="ECO:0000256" key="1">
    <source>
        <dbReference type="ARBA" id="ARBA00001166"/>
    </source>
</evidence>
<reference evidence="9" key="1">
    <citation type="submission" date="2020-09" db="EMBL/GenBank/DDBJ databases">
        <authorList>
            <person name="Kikuchi T."/>
        </authorList>
    </citation>
    <scope>NUCLEOTIDE SEQUENCE</scope>
    <source>
        <strain evidence="9">SH1</strain>
    </source>
</reference>
<dbReference type="PANTHER" id="PTHR21600">
    <property type="entry name" value="MITOCHONDRIAL RNA PSEUDOURIDINE SYNTHASE"/>
    <property type="match status" value="1"/>
</dbReference>
<dbReference type="GO" id="GO:0003723">
    <property type="term" value="F:RNA binding"/>
    <property type="evidence" value="ECO:0007669"/>
    <property type="project" value="InterPro"/>
</dbReference>
<dbReference type="InterPro" id="IPR020103">
    <property type="entry name" value="PsdUridine_synth_cat_dom_sf"/>
</dbReference>
<dbReference type="GO" id="GO:0009982">
    <property type="term" value="F:pseudouridine synthase activity"/>
    <property type="evidence" value="ECO:0007669"/>
    <property type="project" value="InterPro"/>
</dbReference>
<dbReference type="EMBL" id="CAJFDH010000001">
    <property type="protein sequence ID" value="CAD5205701.1"/>
    <property type="molecule type" value="Genomic_DNA"/>
</dbReference>
<dbReference type="EMBL" id="CAJFCW020000001">
    <property type="protein sequence ID" value="CAG9078748.1"/>
    <property type="molecule type" value="Genomic_DNA"/>
</dbReference>
<evidence type="ECO:0000256" key="3">
    <source>
        <dbReference type="ARBA" id="ARBA00010876"/>
    </source>
</evidence>
<dbReference type="Proteomes" id="UP000614601">
    <property type="component" value="Unassembled WGS sequence"/>
</dbReference>
<evidence type="ECO:0000256" key="5">
    <source>
        <dbReference type="ARBA" id="ARBA00036943"/>
    </source>
</evidence>
<evidence type="ECO:0000313" key="10">
    <source>
        <dbReference type="Proteomes" id="UP000614601"/>
    </source>
</evidence>
<dbReference type="OrthoDB" id="418349at2759"/>
<gene>
    <name evidence="9" type="ORF">BOKJ2_LOCUS385</name>
</gene>
<proteinExistence type="inferred from homology"/>
<dbReference type="CDD" id="cd02869">
    <property type="entry name" value="PseudoU_synth_RluA_like"/>
    <property type="match status" value="1"/>
</dbReference>
<protein>
    <recommendedName>
        <fullName evidence="6">Pseudouridylate synthase RPUSD4, mitochondrial</fullName>
    </recommendedName>
    <alternativeName>
        <fullName evidence="7">RNA pseudouridylate synthase domain-containing protein 4</fullName>
    </alternativeName>
</protein>
<keyword evidence="10" id="KW-1185">Reference proteome</keyword>
<evidence type="ECO:0000313" key="9">
    <source>
        <dbReference type="EMBL" id="CAD5205701.1"/>
    </source>
</evidence>
<name>A0A811JQV0_9BILA</name>
<comment type="similarity">
    <text evidence="3">Belongs to the pseudouridine synthase RluA family.</text>
</comment>
<dbReference type="PANTHER" id="PTHR21600:SF83">
    <property type="entry name" value="PSEUDOURIDYLATE SYNTHASE RPUSD4, MITOCHONDRIAL"/>
    <property type="match status" value="1"/>
</dbReference>
<comment type="catalytic activity">
    <reaction evidence="2">
        <text>uridine in 5S rRNA = pseudouridine in 5S rRNA</text>
        <dbReference type="Rhea" id="RHEA:47036"/>
        <dbReference type="Rhea" id="RHEA-COMP:11730"/>
        <dbReference type="Rhea" id="RHEA-COMP:11731"/>
        <dbReference type="ChEBI" id="CHEBI:65314"/>
        <dbReference type="ChEBI" id="CHEBI:65315"/>
    </reaction>
</comment>
<keyword evidence="4" id="KW-0413">Isomerase</keyword>
<comment type="caution">
    <text evidence="9">The sequence shown here is derived from an EMBL/GenBank/DDBJ whole genome shotgun (WGS) entry which is preliminary data.</text>
</comment>
<dbReference type="InterPro" id="IPR050188">
    <property type="entry name" value="RluA_PseudoU_synthase"/>
</dbReference>
<evidence type="ECO:0000256" key="6">
    <source>
        <dbReference type="ARBA" id="ARBA00039953"/>
    </source>
</evidence>
<evidence type="ECO:0000256" key="7">
    <source>
        <dbReference type="ARBA" id="ARBA00041563"/>
    </source>
</evidence>
<evidence type="ECO:0000256" key="4">
    <source>
        <dbReference type="ARBA" id="ARBA00023235"/>
    </source>
</evidence>
<accession>A0A811JQV0</accession>
<dbReference type="Gene3D" id="3.30.2350.10">
    <property type="entry name" value="Pseudouridine synthase"/>
    <property type="match status" value="1"/>
</dbReference>
<evidence type="ECO:0000256" key="2">
    <source>
        <dbReference type="ARBA" id="ARBA00001896"/>
    </source>
</evidence>
<dbReference type="InterPro" id="IPR006145">
    <property type="entry name" value="PsdUridine_synth_RsuA/RluA"/>
</dbReference>
<sequence length="293" mass="32735">MQNSVASNVFPPAGIVSVDQANPILAVQGIFKIPPEEFVDFLAKRVIYNADDLIAIDKPILIPYSGSKPGRLQIDRVLQDLKKKIAPDIQRLHLVESLDRSASGVLLFAKTEERQKQLLEAIKEDRVQHRFRCIVKGVPKEERANITVPLAKFTQGKDIKWLPAENKHRGIVHYKTMYNVVNQDRMGNVSLLDVVVNRSNLHFIRTHLSNGIGCPLIGEVKYNGLAPNTPVKLGPLVLNKLGLHESQFRKVPMFIHLSETLVPLGNGSRFSVVKAPYSPVFTFAVKALGLFKK</sequence>